<feature type="region of interest" description="Disordered" evidence="1">
    <location>
        <begin position="62"/>
        <end position="94"/>
    </location>
</feature>
<comment type="caution">
    <text evidence="2">The sequence shown here is derived from an EMBL/GenBank/DDBJ whole genome shotgun (WGS) entry which is preliminary data.</text>
</comment>
<reference evidence="2" key="1">
    <citation type="submission" date="2023-10" db="EMBL/GenBank/DDBJ databases">
        <authorList>
            <person name="Chen Y."/>
            <person name="Shah S."/>
            <person name="Dougan E. K."/>
            <person name="Thang M."/>
            <person name="Chan C."/>
        </authorList>
    </citation>
    <scope>NUCLEOTIDE SEQUENCE [LARGE SCALE GENOMIC DNA]</scope>
</reference>
<dbReference type="Proteomes" id="UP001189429">
    <property type="component" value="Unassembled WGS sequence"/>
</dbReference>
<protein>
    <submittedName>
        <fullName evidence="2">Uncharacterized protein</fullName>
    </submittedName>
</protein>
<feature type="non-terminal residue" evidence="2">
    <location>
        <position position="94"/>
    </location>
</feature>
<sequence length="94" mass="9936">MKRFACTGASHAAPPRDDKEWAMKRDWTDAEFQEGDEGNRARLQEYEDALGSLLRRACARAPSGAAAAEESGQACSSTAPAPPAGAAEQQGVLD</sequence>
<organism evidence="2 3">
    <name type="scientific">Prorocentrum cordatum</name>
    <dbReference type="NCBI Taxonomy" id="2364126"/>
    <lineage>
        <taxon>Eukaryota</taxon>
        <taxon>Sar</taxon>
        <taxon>Alveolata</taxon>
        <taxon>Dinophyceae</taxon>
        <taxon>Prorocentrales</taxon>
        <taxon>Prorocentraceae</taxon>
        <taxon>Prorocentrum</taxon>
    </lineage>
</organism>
<name>A0ABN9UXE2_9DINO</name>
<feature type="region of interest" description="Disordered" evidence="1">
    <location>
        <begin position="1"/>
        <end position="22"/>
    </location>
</feature>
<gene>
    <name evidence="2" type="ORF">PCOR1329_LOCUS52507</name>
</gene>
<keyword evidence="3" id="KW-1185">Reference proteome</keyword>
<evidence type="ECO:0000313" key="3">
    <source>
        <dbReference type="Proteomes" id="UP001189429"/>
    </source>
</evidence>
<proteinExistence type="predicted"/>
<evidence type="ECO:0000313" key="2">
    <source>
        <dbReference type="EMBL" id="CAK0864719.1"/>
    </source>
</evidence>
<dbReference type="EMBL" id="CAUYUJ010016393">
    <property type="protein sequence ID" value="CAK0864719.1"/>
    <property type="molecule type" value="Genomic_DNA"/>
</dbReference>
<feature type="compositionally biased region" description="Low complexity" evidence="1">
    <location>
        <begin position="62"/>
        <end position="87"/>
    </location>
</feature>
<evidence type="ECO:0000256" key="1">
    <source>
        <dbReference type="SAM" id="MobiDB-lite"/>
    </source>
</evidence>
<accession>A0ABN9UXE2</accession>